<evidence type="ECO:0000256" key="1">
    <source>
        <dbReference type="ARBA" id="ARBA00004123"/>
    </source>
</evidence>
<gene>
    <name evidence="19" type="primary">SMYD4</name>
    <name evidence="19" type="ORF">g.19545</name>
</gene>
<evidence type="ECO:0000256" key="10">
    <source>
        <dbReference type="ARBA" id="ARBA00023242"/>
    </source>
</evidence>
<keyword evidence="6" id="KW-0949">S-adenosyl-L-methionine</keyword>
<dbReference type="SUPFAM" id="SSF82199">
    <property type="entry name" value="SET domain"/>
    <property type="match status" value="1"/>
</dbReference>
<comment type="catalytic activity">
    <reaction evidence="11">
        <text>L-lysyl-[protein] + S-adenosyl-L-methionine = N(6)-methyl-L-lysyl-[protein] + S-adenosyl-L-homocysteine + H(+)</text>
        <dbReference type="Rhea" id="RHEA:51736"/>
        <dbReference type="Rhea" id="RHEA-COMP:9752"/>
        <dbReference type="Rhea" id="RHEA-COMP:13053"/>
        <dbReference type="ChEBI" id="CHEBI:15378"/>
        <dbReference type="ChEBI" id="CHEBI:29969"/>
        <dbReference type="ChEBI" id="CHEBI:57856"/>
        <dbReference type="ChEBI" id="CHEBI:59789"/>
        <dbReference type="ChEBI" id="CHEBI:61929"/>
    </reaction>
</comment>
<dbReference type="InterPro" id="IPR044421">
    <property type="entry name" value="SMYD4_SET"/>
</dbReference>
<evidence type="ECO:0000259" key="18">
    <source>
        <dbReference type="PROSITE" id="PS50865"/>
    </source>
</evidence>
<sequence length="809" mass="93514">MAHDEQDCIDGWRTYSNWIDSLRDNSQIFLKYDNDPNFKSKLISYQTNRERFEFIWNNEELRNEISRLYTRDAQRLSTIKREGNSLKSQVISKKMRDLGNKSFKDGRYLEALKQYTEAVRYAPYPEPDNNGDIQDNTLAFALANRSAALYSLTRYRLCLLDIDLATKYGYPEANMFKLLIRKVKCLHILSVWANDVEQIKERLRTMMNKAETLEYIKTEIANMFEFLDQTQPELMEKDESDVEDETIIKISNVSKLLPQAADCVEMSCDPDKGRYLLTNKDVSFGRLLIAEDPFVCNLAPTMRDKHCYNCFSRLHNCGLACTACTQVSYCSIDCLEANKQIHTYECNGLLDFQHDLGVAYLVTHIMFKINFNLNSVPIYTRKNLEMKSLDEVLQIPHSNWPDLVYKNDYAAILSLMDHAEDYDYDELMGYTLTSAYLLTAFIDLFSTKHPECLSEKQAQLVTGSVILRHILQLQTNLISILDQNLQNLVTVGNAISDIEEKPIGIGLYPTISLLNHGCQPNIISIFHRNKFVARASNSLECGTEINYCYGPSFSRMSKKDRQKRLKDQYFFTCNCDCCSNDRENHNRALVCPRCRGPVIYNQDFSNKCMDCKQENLINVERYLSELNGLRLKLEKLQTNENNDTDKLAQLKTIEDNLDRLVYWRHPLFVQVKSRLIECAEELEDLESALKYCKEELDLSDKTFGENSIETIITKLKYINLDWQRLYYMIEDSQCEQEKVAAIGDLRNLLTTVSMTRGRLKDLLNSTSILGAESTFDSELKFLSTIQSNINNYIASMEAPADDSKESKTD</sequence>
<dbReference type="PROSITE" id="PS50865">
    <property type="entry name" value="ZF_MYND_2"/>
    <property type="match status" value="1"/>
</dbReference>
<dbReference type="PANTHER" id="PTHR46165">
    <property type="entry name" value="SET AND MYND DOMAIN-CONTAINING PROTEIN 4"/>
    <property type="match status" value="1"/>
</dbReference>
<evidence type="ECO:0000256" key="5">
    <source>
        <dbReference type="ARBA" id="ARBA00022679"/>
    </source>
</evidence>
<keyword evidence="9" id="KW-0862">Zinc</keyword>
<evidence type="ECO:0000256" key="15">
    <source>
        <dbReference type="PROSITE-ProRule" id="PRU00134"/>
    </source>
</evidence>
<organism evidence="19">
    <name type="scientific">Aceria tosichella</name>
    <name type="common">wheat curl mite</name>
    <dbReference type="NCBI Taxonomy" id="561515"/>
    <lineage>
        <taxon>Eukaryota</taxon>
        <taxon>Metazoa</taxon>
        <taxon>Ecdysozoa</taxon>
        <taxon>Arthropoda</taxon>
        <taxon>Chelicerata</taxon>
        <taxon>Arachnida</taxon>
        <taxon>Acari</taxon>
        <taxon>Acariformes</taxon>
        <taxon>Trombidiformes</taxon>
        <taxon>Prostigmata</taxon>
        <taxon>Eupodina</taxon>
        <taxon>Eriophyoidea</taxon>
        <taxon>Eriophyidae</taxon>
        <taxon>Eriophyinae</taxon>
        <taxon>Aceriini</taxon>
        <taxon>Aceria</taxon>
    </lineage>
</organism>
<comment type="function">
    <text evidence="12">Protein-lysine N-methyltransferase. Monomethylates PRMT5, modulating its transcriptional activity. May also act as a histone methyltransferase. Plays a critical role in cardiac development. Acts as a key epigenetic regulator of gene expression during cardiac development via its dual activities as a methyltransferase and negative regulator of HDAC1.</text>
</comment>
<dbReference type="CDD" id="cd10536">
    <property type="entry name" value="SET_SMYD4"/>
    <property type="match status" value="1"/>
</dbReference>
<dbReference type="SUPFAM" id="SSF144232">
    <property type="entry name" value="HIT/MYND zinc finger-like"/>
    <property type="match status" value="1"/>
</dbReference>
<dbReference type="SUPFAM" id="SSF48452">
    <property type="entry name" value="TPR-like"/>
    <property type="match status" value="1"/>
</dbReference>
<dbReference type="InterPro" id="IPR052097">
    <property type="entry name" value="SET-MYND_domain_protein"/>
</dbReference>
<dbReference type="InterPro" id="IPR002893">
    <property type="entry name" value="Znf_MYND"/>
</dbReference>
<dbReference type="InterPro" id="IPR001214">
    <property type="entry name" value="SET_dom"/>
</dbReference>
<keyword evidence="7" id="KW-0479">Metal-binding</keyword>
<dbReference type="GO" id="GO:0008270">
    <property type="term" value="F:zinc ion binding"/>
    <property type="evidence" value="ECO:0007669"/>
    <property type="project" value="UniProtKB-KW"/>
</dbReference>
<protein>
    <recommendedName>
        <fullName evidence="13">Protein-lysine N-methyltransferase SMYD4</fullName>
    </recommendedName>
    <alternativeName>
        <fullName evidence="14">SET and MYND domain-containing protein 4</fullName>
    </alternativeName>
</protein>
<evidence type="ECO:0000256" key="3">
    <source>
        <dbReference type="ARBA" id="ARBA00022490"/>
    </source>
</evidence>
<dbReference type="InterPro" id="IPR011990">
    <property type="entry name" value="TPR-like_helical_dom_sf"/>
</dbReference>
<evidence type="ECO:0000313" key="19">
    <source>
        <dbReference type="EMBL" id="MDE44897.1"/>
    </source>
</evidence>
<accession>A0A6G1S3Z9</accession>
<keyword evidence="8 15" id="KW-0863">Zinc-finger</keyword>
<evidence type="ECO:0000256" key="13">
    <source>
        <dbReference type="ARBA" id="ARBA00093635"/>
    </source>
</evidence>
<dbReference type="GO" id="GO:0042826">
    <property type="term" value="F:histone deacetylase binding"/>
    <property type="evidence" value="ECO:0007669"/>
    <property type="project" value="TreeGrafter"/>
</dbReference>
<evidence type="ECO:0000256" key="9">
    <source>
        <dbReference type="ARBA" id="ARBA00022833"/>
    </source>
</evidence>
<dbReference type="Gene3D" id="1.10.220.160">
    <property type="match status" value="1"/>
</dbReference>
<name>A0A6G1S3Z9_9ACAR</name>
<dbReference type="GO" id="GO:0008276">
    <property type="term" value="F:protein methyltransferase activity"/>
    <property type="evidence" value="ECO:0007669"/>
    <property type="project" value="UniProtKB-ARBA"/>
</dbReference>
<comment type="subcellular location">
    <subcellularLocation>
        <location evidence="2">Cytoplasm</location>
    </subcellularLocation>
    <subcellularLocation>
        <location evidence="1">Nucleus</location>
    </subcellularLocation>
</comment>
<keyword evidence="16" id="KW-0802">TPR repeat</keyword>
<dbReference type="Gene3D" id="1.25.40.10">
    <property type="entry name" value="Tetratricopeptide repeat domain"/>
    <property type="match status" value="1"/>
</dbReference>
<dbReference type="GO" id="GO:0032259">
    <property type="term" value="P:methylation"/>
    <property type="evidence" value="ECO:0007669"/>
    <property type="project" value="UniProtKB-KW"/>
</dbReference>
<dbReference type="PROSITE" id="PS50005">
    <property type="entry name" value="TPR"/>
    <property type="match status" value="1"/>
</dbReference>
<feature type="domain" description="MYND-type" evidence="18">
    <location>
        <begin position="307"/>
        <end position="346"/>
    </location>
</feature>
<dbReference type="GO" id="GO:0008170">
    <property type="term" value="F:N-methyltransferase activity"/>
    <property type="evidence" value="ECO:0007669"/>
    <property type="project" value="UniProtKB-ARBA"/>
</dbReference>
<evidence type="ECO:0000256" key="12">
    <source>
        <dbReference type="ARBA" id="ARBA00093423"/>
    </source>
</evidence>
<evidence type="ECO:0000259" key="17">
    <source>
        <dbReference type="PROSITE" id="PS50280"/>
    </source>
</evidence>
<dbReference type="GO" id="GO:0008757">
    <property type="term" value="F:S-adenosylmethionine-dependent methyltransferase activity"/>
    <property type="evidence" value="ECO:0007669"/>
    <property type="project" value="UniProtKB-ARBA"/>
</dbReference>
<dbReference type="InterPro" id="IPR046341">
    <property type="entry name" value="SET_dom_sf"/>
</dbReference>
<keyword evidence="3" id="KW-0963">Cytoplasm</keyword>
<keyword evidence="10" id="KW-0539">Nucleus</keyword>
<dbReference type="Gene3D" id="2.170.270.10">
    <property type="entry name" value="SET domain"/>
    <property type="match status" value="1"/>
</dbReference>
<feature type="domain" description="SET" evidence="17">
    <location>
        <begin position="262"/>
        <end position="550"/>
    </location>
</feature>
<evidence type="ECO:0000256" key="11">
    <source>
        <dbReference type="ARBA" id="ARBA00048985"/>
    </source>
</evidence>
<evidence type="ECO:0000256" key="6">
    <source>
        <dbReference type="ARBA" id="ARBA00022691"/>
    </source>
</evidence>
<dbReference type="Gene3D" id="6.10.140.2220">
    <property type="match status" value="1"/>
</dbReference>
<dbReference type="EMBL" id="GGYP01000126">
    <property type="protein sequence ID" value="MDE44897.1"/>
    <property type="molecule type" value="Transcribed_RNA"/>
</dbReference>
<feature type="repeat" description="TPR" evidence="16">
    <location>
        <begin position="92"/>
        <end position="125"/>
    </location>
</feature>
<keyword evidence="4" id="KW-0489">Methyltransferase</keyword>
<evidence type="ECO:0000256" key="4">
    <source>
        <dbReference type="ARBA" id="ARBA00022603"/>
    </source>
</evidence>
<evidence type="ECO:0000256" key="14">
    <source>
        <dbReference type="ARBA" id="ARBA00093680"/>
    </source>
</evidence>
<evidence type="ECO:0000256" key="2">
    <source>
        <dbReference type="ARBA" id="ARBA00004496"/>
    </source>
</evidence>
<dbReference type="InterPro" id="IPR019734">
    <property type="entry name" value="TPR_rpt"/>
</dbReference>
<evidence type="ECO:0000256" key="7">
    <source>
        <dbReference type="ARBA" id="ARBA00022723"/>
    </source>
</evidence>
<evidence type="ECO:0000256" key="16">
    <source>
        <dbReference type="PROSITE-ProRule" id="PRU00339"/>
    </source>
</evidence>
<dbReference type="GO" id="GO:0005634">
    <property type="term" value="C:nucleus"/>
    <property type="evidence" value="ECO:0007669"/>
    <property type="project" value="UniProtKB-SubCell"/>
</dbReference>
<dbReference type="GO" id="GO:0005737">
    <property type="term" value="C:cytoplasm"/>
    <property type="evidence" value="ECO:0007669"/>
    <property type="project" value="UniProtKB-SubCell"/>
</dbReference>
<keyword evidence="5" id="KW-0808">Transferase</keyword>
<dbReference type="AlphaFoldDB" id="A0A6G1S3Z9"/>
<proteinExistence type="predicted"/>
<dbReference type="PROSITE" id="PS50280">
    <property type="entry name" value="SET"/>
    <property type="match status" value="1"/>
</dbReference>
<evidence type="ECO:0000256" key="8">
    <source>
        <dbReference type="ARBA" id="ARBA00022771"/>
    </source>
</evidence>
<dbReference type="PANTHER" id="PTHR46165:SF2">
    <property type="entry name" value="SET AND MYND DOMAIN-CONTAINING PROTEIN 4"/>
    <property type="match status" value="1"/>
</dbReference>
<reference evidence="19" key="1">
    <citation type="submission" date="2018-10" db="EMBL/GenBank/DDBJ databases">
        <title>Transcriptome assembly of Aceria tosichella (Wheat curl mite) Type 2.</title>
        <authorList>
            <person name="Scully E.D."/>
            <person name="Geib S.M."/>
            <person name="Palmer N.A."/>
            <person name="Gupta A.K."/>
            <person name="Sarath G."/>
            <person name="Tatineni S."/>
        </authorList>
    </citation>
    <scope>NUCLEOTIDE SEQUENCE</scope>
    <source>
        <strain evidence="19">LincolnNE</strain>
    </source>
</reference>